<name>A0AAE1QMI0_9EUCA</name>
<gene>
    <name evidence="6" type="ORF">Pmani_000036</name>
</gene>
<dbReference type="NCBIfam" id="TIGR00055">
    <property type="entry name" value="uppS"/>
    <property type="match status" value="1"/>
</dbReference>
<keyword evidence="7" id="KW-1185">Reference proteome</keyword>
<sequence>MVQSTHHINVMTWIVEKKRSWAEWVALHTLLVGPIPTHLAVIMDGNRRYARQKHQDTLSGHTQGFHKLAEMLGWCRDLGINQVTAYAFSIENFKRSKQEVDGLMELAAEKFEVLLEEQEKLDKHGVCIRVVGNLSLLPQRTRQMAARAVIATEQNNNCYLNLALAYTSRQEMTQAMNELVDGVQRGELLASDISEELMEECLYTRGFKDPDLLLRTSGEVRLSDFLLWQSGFSCLYFTQALWPELTIWHLFGAVFYYQRHHHMLVAARQLCLDQRECVVEEQDVECCRIKYGDKLTQEHITEYARGRENRIAAFQASLTQRRLSYLQQLACGDED</sequence>
<dbReference type="PANTHER" id="PTHR10291">
    <property type="entry name" value="DEHYDRODOLICHYL DIPHOSPHATE SYNTHASE FAMILY MEMBER"/>
    <property type="match status" value="1"/>
</dbReference>
<dbReference type="InterPro" id="IPR001441">
    <property type="entry name" value="UPP_synth-like"/>
</dbReference>
<dbReference type="InterPro" id="IPR036424">
    <property type="entry name" value="UPP_synth-like_sf"/>
</dbReference>
<dbReference type="GO" id="GO:0005783">
    <property type="term" value="C:endoplasmic reticulum"/>
    <property type="evidence" value="ECO:0007669"/>
    <property type="project" value="TreeGrafter"/>
</dbReference>
<comment type="caution">
    <text evidence="6">The sequence shown here is derived from an EMBL/GenBank/DDBJ whole genome shotgun (WGS) entry which is preliminary data.</text>
</comment>
<dbReference type="SUPFAM" id="SSF64005">
    <property type="entry name" value="Undecaprenyl diphosphate synthase"/>
    <property type="match status" value="1"/>
</dbReference>
<evidence type="ECO:0000313" key="7">
    <source>
        <dbReference type="Proteomes" id="UP001292094"/>
    </source>
</evidence>
<reference evidence="6" key="1">
    <citation type="submission" date="2023-11" db="EMBL/GenBank/DDBJ databases">
        <title>Genome assemblies of two species of porcelain crab, Petrolisthes cinctipes and Petrolisthes manimaculis (Anomura: Porcellanidae).</title>
        <authorList>
            <person name="Angst P."/>
        </authorList>
    </citation>
    <scope>NUCLEOTIDE SEQUENCE</scope>
    <source>
        <strain evidence="6">PB745_02</strain>
        <tissue evidence="6">Gill</tissue>
    </source>
</reference>
<evidence type="ECO:0000256" key="5">
    <source>
        <dbReference type="RuleBase" id="RU363018"/>
    </source>
</evidence>
<dbReference type="PANTHER" id="PTHR10291:SF43">
    <property type="entry name" value="DEHYDRODOLICHYL DIPHOSPHATE SYNTHASE COMPLEX SUBUNIT DHDDS"/>
    <property type="match status" value="1"/>
</dbReference>
<dbReference type="GO" id="GO:0045547">
    <property type="term" value="F:ditrans,polycis-polyprenyl diphosphate synthase [(2E,6E)-farnesyl diphosphate specific] activity"/>
    <property type="evidence" value="ECO:0007669"/>
    <property type="project" value="UniProtKB-EC"/>
</dbReference>
<evidence type="ECO:0000256" key="4">
    <source>
        <dbReference type="ARBA" id="ARBA00047353"/>
    </source>
</evidence>
<dbReference type="Pfam" id="PF01255">
    <property type="entry name" value="Prenyltransf"/>
    <property type="match status" value="1"/>
</dbReference>
<organism evidence="6 7">
    <name type="scientific">Petrolisthes manimaculis</name>
    <dbReference type="NCBI Taxonomy" id="1843537"/>
    <lineage>
        <taxon>Eukaryota</taxon>
        <taxon>Metazoa</taxon>
        <taxon>Ecdysozoa</taxon>
        <taxon>Arthropoda</taxon>
        <taxon>Crustacea</taxon>
        <taxon>Multicrustacea</taxon>
        <taxon>Malacostraca</taxon>
        <taxon>Eumalacostraca</taxon>
        <taxon>Eucarida</taxon>
        <taxon>Decapoda</taxon>
        <taxon>Pleocyemata</taxon>
        <taxon>Anomura</taxon>
        <taxon>Galatheoidea</taxon>
        <taxon>Porcellanidae</taxon>
        <taxon>Petrolisthes</taxon>
    </lineage>
</organism>
<dbReference type="Proteomes" id="UP001292094">
    <property type="component" value="Unassembled WGS sequence"/>
</dbReference>
<accession>A0AAE1QMI0</accession>
<comment type="similarity">
    <text evidence="1 5">Belongs to the UPP synthase family.</text>
</comment>
<evidence type="ECO:0000256" key="3">
    <source>
        <dbReference type="ARBA" id="ARBA00022842"/>
    </source>
</evidence>
<evidence type="ECO:0000313" key="6">
    <source>
        <dbReference type="EMBL" id="KAK4329634.1"/>
    </source>
</evidence>
<dbReference type="InterPro" id="IPR018520">
    <property type="entry name" value="UPP_synth-like_CS"/>
</dbReference>
<evidence type="ECO:0000256" key="2">
    <source>
        <dbReference type="ARBA" id="ARBA00022679"/>
    </source>
</evidence>
<protein>
    <recommendedName>
        <fullName evidence="5">Alkyl transferase</fullName>
        <ecNumber evidence="5">2.5.1.-</ecNumber>
    </recommendedName>
</protein>
<evidence type="ECO:0000256" key="1">
    <source>
        <dbReference type="ARBA" id="ARBA00005432"/>
    </source>
</evidence>
<dbReference type="GO" id="GO:0016094">
    <property type="term" value="P:polyprenol biosynthetic process"/>
    <property type="evidence" value="ECO:0007669"/>
    <property type="project" value="TreeGrafter"/>
</dbReference>
<dbReference type="EC" id="2.5.1.-" evidence="5"/>
<keyword evidence="3" id="KW-0460">Magnesium</keyword>
<dbReference type="AlphaFoldDB" id="A0AAE1QMI0"/>
<dbReference type="CDD" id="cd00475">
    <property type="entry name" value="Cis_IPPS"/>
    <property type="match status" value="1"/>
</dbReference>
<dbReference type="Gene3D" id="3.40.1180.10">
    <property type="entry name" value="Decaprenyl diphosphate synthase-like"/>
    <property type="match status" value="1"/>
</dbReference>
<proteinExistence type="inferred from homology"/>
<dbReference type="PROSITE" id="PS01066">
    <property type="entry name" value="UPP_SYNTHASE"/>
    <property type="match status" value="1"/>
</dbReference>
<dbReference type="HAMAP" id="MF_01139">
    <property type="entry name" value="ISPT"/>
    <property type="match status" value="1"/>
</dbReference>
<dbReference type="FunFam" id="3.40.1180.10:FF:000005">
    <property type="entry name" value="Alkyl transferase"/>
    <property type="match status" value="1"/>
</dbReference>
<keyword evidence="2 5" id="KW-0808">Transferase</keyword>
<dbReference type="GO" id="GO:1904423">
    <property type="term" value="C:dehydrodolichyl diphosphate synthase complex"/>
    <property type="evidence" value="ECO:0007669"/>
    <property type="project" value="TreeGrafter"/>
</dbReference>
<dbReference type="EMBL" id="JAWZYT010000002">
    <property type="protein sequence ID" value="KAK4329634.1"/>
    <property type="molecule type" value="Genomic_DNA"/>
</dbReference>
<comment type="catalytic activity">
    <reaction evidence="4">
        <text>n isopentenyl diphosphate + (2E,6E)-farnesyl diphosphate = a di-trans,poly-cis-polyprenyl diphosphate + n diphosphate</text>
        <dbReference type="Rhea" id="RHEA:53008"/>
        <dbReference type="Rhea" id="RHEA-COMP:19494"/>
        <dbReference type="ChEBI" id="CHEBI:33019"/>
        <dbReference type="ChEBI" id="CHEBI:128769"/>
        <dbReference type="ChEBI" id="CHEBI:136960"/>
        <dbReference type="ChEBI" id="CHEBI:175763"/>
        <dbReference type="EC" id="2.5.1.87"/>
    </reaction>
</comment>